<dbReference type="InterPro" id="IPR032594">
    <property type="entry name" value="DUF4906"/>
</dbReference>
<comment type="caution">
    <text evidence="4">The sequence shown here is derived from an EMBL/GenBank/DDBJ whole genome shotgun (WGS) entry which is preliminary data.</text>
</comment>
<dbReference type="CDD" id="cd14948">
    <property type="entry name" value="BACON"/>
    <property type="match status" value="3"/>
</dbReference>
<dbReference type="InterPro" id="IPR024361">
    <property type="entry name" value="BACON"/>
</dbReference>
<dbReference type="Pfam" id="PF13004">
    <property type="entry name" value="BACON"/>
    <property type="match status" value="2"/>
</dbReference>
<keyword evidence="1" id="KW-0732">Signal</keyword>
<name>A0A8G2BXL5_9BACT</name>
<sequence>MKRQSLQALPVLALLLLWLAGGCTGTEVEGEEPVLPSGSILSVQIPAGVIPLQTVTPVDTKSVGVAGCEADSLSNDRGFPLAQTPADSLPDVTRASQPTYARAIVLQYKGGTLQNTGKTDIDNYTIGNSISAKLVAGEGCNVYVLVVNETATSGGDAAFATESGLKTATYDLYAKFPSPTDNDIPLAGALTGVNVVRLTVDGAESGLIQQSGSQDVVRVQLKRIAACLKLDFRYGLKGYLADANSGKIMNVPQSMPLIEPAGDTCPDESAPFGSISFTLTDCDGDNDDQPATSVVRYVPANKRGSAPGISRPSDKYGANAPSAKCTYIAFTAKEKANPAHMLTYSFYLGANNTTDFNIERNTVYTLNSTISQGAGGDNRVTEAGLMPELHTDPLVQSITSTGATLRGTLSNQGNLTEYGFYYKAETSFEGASGATKLASANLSGGSFTASLTGLTAKKVYYFRSYAVSGGQTLYGELASFSTNADGAPVLTTLVAPVSATDGRSAASSGNAVANATAWGIVYALTTGLQPAQGQGTRQAGSGNAVTLTPLTPGTDYYYYHYASNAQGYVYSSAEKSFRTKNYPATPTAASVTSTEVNKLKFQGTLPERLNAVDDYPATAGVKLWTSNPGALSPSAAVPTPSAGLAFASPATPGAKTVDWTAMTAGQTYYYAVYSTNGVGTVYHAASAPSFTASAALPDPSPKTKTVGPQPATGAFTITTTGRNTNAAVAGSAVTVASGNGTTSKSITVVANTTAGQRSSTLTFTTVGELPLRSNTATVTQYGVVFPASFGNVTDVSKDGKAATSVPVTANIPWQATSNAAWCTIDGSSQTGSTHTGANTQTGSDQNFTYTVAKNEGTSRTATVTVKGTGSFTGFSKTFTVAQLSGTWLNIDKTNMTTGPQASSHALAITSNTSWTLASSNTSVATVGTASGTNNANPAISLKDYTTAGSSRTATITVTPTESDKKSYTITQYGVVFPASFGNVTGVSKDGKAATSVSVTANIPWQATSNASWCTIANGSQTGDNTQAGSAKSFTYTVAQNTGVARTATITVKGTGSFTGFTQTFTVAQLAGGQINIKPGDPGSDNSDIDFTAPVLTINQALADVYKNKESNLTTYPPFNYDGGASSGTTGSDRNGVSSSCTLTKEYSIEVEKTERGTTISSYVVAIDYCKGLGTGWRVPTIIELKGMYDNRATLQSAGCAAFISNVYWSSSVYGGNADRRCVLYFFTIDSFSWGGTTGYNYYVRCVRDI</sequence>
<proteinExistence type="predicted"/>
<dbReference type="Gene3D" id="2.60.40.10">
    <property type="entry name" value="Immunoglobulins"/>
    <property type="match status" value="3"/>
</dbReference>
<dbReference type="PROSITE" id="PS51257">
    <property type="entry name" value="PROKAR_LIPOPROTEIN"/>
    <property type="match status" value="1"/>
</dbReference>
<dbReference type="Pfam" id="PF16249">
    <property type="entry name" value="DUF4906"/>
    <property type="match status" value="1"/>
</dbReference>
<feature type="domain" description="BACON" evidence="2">
    <location>
        <begin position="1004"/>
        <end position="1068"/>
    </location>
</feature>
<evidence type="ECO:0000259" key="3">
    <source>
        <dbReference type="Pfam" id="PF16249"/>
    </source>
</evidence>
<evidence type="ECO:0000256" key="1">
    <source>
        <dbReference type="SAM" id="SignalP"/>
    </source>
</evidence>
<accession>A0A8G2BXL5</accession>
<feature type="domain" description="DUF4906" evidence="3">
    <location>
        <begin position="295"/>
        <end position="367"/>
    </location>
</feature>
<keyword evidence="5" id="KW-1185">Reference proteome</keyword>
<protein>
    <submittedName>
        <fullName evidence="4">Binding domain-containing protein, N-terminal</fullName>
    </submittedName>
</protein>
<dbReference type="EMBL" id="FNVS01000013">
    <property type="protein sequence ID" value="SEG06176.1"/>
    <property type="molecule type" value="Genomic_DNA"/>
</dbReference>
<gene>
    <name evidence="4" type="ORF">SAMN05444001_113100</name>
</gene>
<evidence type="ECO:0000259" key="2">
    <source>
        <dbReference type="Pfam" id="PF13004"/>
    </source>
</evidence>
<dbReference type="AlphaFoldDB" id="A0A8G2BXL5"/>
<dbReference type="Proteomes" id="UP000236725">
    <property type="component" value="Unassembled WGS sequence"/>
</dbReference>
<dbReference type="RefSeq" id="WP_103983838.1">
    <property type="nucleotide sequence ID" value="NZ_FNVS01000013.1"/>
</dbReference>
<evidence type="ECO:0000313" key="4">
    <source>
        <dbReference type="EMBL" id="SEG06176.1"/>
    </source>
</evidence>
<feature type="domain" description="BACON" evidence="2">
    <location>
        <begin position="813"/>
        <end position="882"/>
    </location>
</feature>
<feature type="chain" id="PRO_5034738566" evidence="1">
    <location>
        <begin position="26"/>
        <end position="1249"/>
    </location>
</feature>
<reference evidence="4 5" key="1">
    <citation type="submission" date="2016-10" db="EMBL/GenBank/DDBJ databases">
        <authorList>
            <person name="Varghese N."/>
            <person name="Submissions S."/>
        </authorList>
    </citation>
    <scope>NUCLEOTIDE SEQUENCE [LARGE SCALE GENOMIC DNA]</scope>
    <source>
        <strain evidence="4 5">DSM 29073</strain>
    </source>
</reference>
<organism evidence="4 5">
    <name type="scientific">Parabacteroides chinchillae</name>
    <dbReference type="NCBI Taxonomy" id="871327"/>
    <lineage>
        <taxon>Bacteria</taxon>
        <taxon>Pseudomonadati</taxon>
        <taxon>Bacteroidota</taxon>
        <taxon>Bacteroidia</taxon>
        <taxon>Bacteroidales</taxon>
        <taxon>Tannerellaceae</taxon>
        <taxon>Parabacteroides</taxon>
    </lineage>
</organism>
<evidence type="ECO:0000313" key="5">
    <source>
        <dbReference type="Proteomes" id="UP000236725"/>
    </source>
</evidence>
<feature type="signal peptide" evidence="1">
    <location>
        <begin position="1"/>
        <end position="25"/>
    </location>
</feature>
<dbReference type="InterPro" id="IPR013783">
    <property type="entry name" value="Ig-like_fold"/>
</dbReference>